<reference evidence="3" key="1">
    <citation type="journal article" date="2023" name="Comput. Struct. Biotechnol. J.">
        <title>Discovery of a novel marine Bacteroidetes with a rich repertoire of carbohydrate-active enzymes.</title>
        <authorList>
            <person name="Chen B."/>
            <person name="Liu G."/>
            <person name="Chen Q."/>
            <person name="Wang H."/>
            <person name="Liu L."/>
            <person name="Tang K."/>
        </authorList>
    </citation>
    <scope>NUCLEOTIDE SEQUENCE</scope>
    <source>
        <strain evidence="3">TK19036</strain>
    </source>
</reference>
<dbReference type="GO" id="GO:0000150">
    <property type="term" value="F:DNA strand exchange activity"/>
    <property type="evidence" value="ECO:0007669"/>
    <property type="project" value="InterPro"/>
</dbReference>
<dbReference type="AlphaFoldDB" id="A0AA49GH90"/>
<evidence type="ECO:0000256" key="1">
    <source>
        <dbReference type="SAM" id="MobiDB-lite"/>
    </source>
</evidence>
<dbReference type="Pfam" id="PF00239">
    <property type="entry name" value="Resolvase"/>
    <property type="match status" value="1"/>
</dbReference>
<name>A0AA49GH90_9BACT</name>
<organism evidence="3">
    <name type="scientific">Roseihalotalea indica</name>
    <dbReference type="NCBI Taxonomy" id="2867963"/>
    <lineage>
        <taxon>Bacteria</taxon>
        <taxon>Pseudomonadati</taxon>
        <taxon>Bacteroidota</taxon>
        <taxon>Cytophagia</taxon>
        <taxon>Cytophagales</taxon>
        <taxon>Catalimonadaceae</taxon>
        <taxon>Roseihalotalea</taxon>
    </lineage>
</organism>
<dbReference type="InterPro" id="IPR006119">
    <property type="entry name" value="Resolv_N"/>
</dbReference>
<evidence type="ECO:0000259" key="2">
    <source>
        <dbReference type="Pfam" id="PF00239"/>
    </source>
</evidence>
<dbReference type="GO" id="GO:0003677">
    <property type="term" value="F:DNA binding"/>
    <property type="evidence" value="ECO:0007669"/>
    <property type="project" value="InterPro"/>
</dbReference>
<dbReference type="SUPFAM" id="SSF53041">
    <property type="entry name" value="Resolvase-like"/>
    <property type="match status" value="1"/>
</dbReference>
<reference evidence="3" key="2">
    <citation type="journal article" date="2024" name="Antonie Van Leeuwenhoek">
        <title>Roseihalotalea indica gen. nov., sp. nov., a halophilic Bacteroidetes from mesopelagic Southwest Indian Ocean with higher carbohydrate metabolic potential.</title>
        <authorList>
            <person name="Chen B."/>
            <person name="Zhang M."/>
            <person name="Lin D."/>
            <person name="Ye J."/>
            <person name="Tang K."/>
        </authorList>
    </citation>
    <scope>NUCLEOTIDE SEQUENCE</scope>
    <source>
        <strain evidence="3">TK19036</strain>
    </source>
</reference>
<accession>A0AA49GH90</accession>
<evidence type="ECO:0000313" key="3">
    <source>
        <dbReference type="EMBL" id="WKN33992.1"/>
    </source>
</evidence>
<feature type="region of interest" description="Disordered" evidence="1">
    <location>
        <begin position="52"/>
        <end position="76"/>
    </location>
</feature>
<dbReference type="EMBL" id="CP120682">
    <property type="protein sequence ID" value="WKN33992.1"/>
    <property type="molecule type" value="Genomic_DNA"/>
</dbReference>
<feature type="domain" description="Resolvase/invertase-type recombinase catalytic" evidence="2">
    <location>
        <begin position="5"/>
        <end position="47"/>
    </location>
</feature>
<dbReference type="Gene3D" id="3.40.50.1390">
    <property type="entry name" value="Resolvase, N-terminal catalytic domain"/>
    <property type="match status" value="1"/>
</dbReference>
<proteinExistence type="predicted"/>
<gene>
    <name evidence="3" type="ORF">K4G66_16550</name>
</gene>
<dbReference type="InterPro" id="IPR036162">
    <property type="entry name" value="Resolvase-like_N_sf"/>
</dbReference>
<sequence>MTGCMMDELEKQGIAFRSIQESIDTSTSGGKLIFHMFGALAEFERNWVPATSSKNEHSPVCQQLGLEASKEESLSR</sequence>
<protein>
    <submittedName>
        <fullName evidence="3">Recombinase family protein</fullName>
    </submittedName>
</protein>